<evidence type="ECO:0000313" key="1">
    <source>
        <dbReference type="EMBL" id="QED26139.1"/>
    </source>
</evidence>
<dbReference type="RefSeq" id="WP_146957323.1">
    <property type="nucleotide sequence ID" value="NZ_CP042467.1"/>
</dbReference>
<sequence length="171" mass="19724">MNTQTTITRRPVQSIYQRHLQRERSMTQTFPPDFVHGGARLDELYDTWGDWAEKALFVRKVKDEKGRVVSTSVAYFDDWFLTLEHSRSGEVDMEAWLAEISEDRATIVELVENETVNGPHHIQIALSQTSLQQQEYEVLHVTREEGLSFWEGVETDLLSLVCLCARLGRVA</sequence>
<organism evidence="1 2">
    <name type="scientific">Microvenator marinus</name>
    <dbReference type="NCBI Taxonomy" id="2600177"/>
    <lineage>
        <taxon>Bacteria</taxon>
        <taxon>Deltaproteobacteria</taxon>
        <taxon>Bradymonadales</taxon>
        <taxon>Microvenatoraceae</taxon>
        <taxon>Microvenator</taxon>
    </lineage>
</organism>
<protein>
    <submittedName>
        <fullName evidence="1">Uncharacterized protein</fullName>
    </submittedName>
</protein>
<name>A0A5B8XRX7_9DELT</name>
<proteinExistence type="predicted"/>
<accession>A0A5B8XRX7</accession>
<keyword evidence="2" id="KW-1185">Reference proteome</keyword>
<gene>
    <name evidence="1" type="ORF">FRD01_02460</name>
</gene>
<evidence type="ECO:0000313" key="2">
    <source>
        <dbReference type="Proteomes" id="UP000321595"/>
    </source>
</evidence>
<reference evidence="1 2" key="1">
    <citation type="submission" date="2019-08" db="EMBL/GenBank/DDBJ databases">
        <authorList>
            <person name="Liang Q."/>
        </authorList>
    </citation>
    <scope>NUCLEOTIDE SEQUENCE [LARGE SCALE GENOMIC DNA]</scope>
    <source>
        <strain evidence="1 2">V1718</strain>
    </source>
</reference>
<dbReference type="Proteomes" id="UP000321595">
    <property type="component" value="Chromosome"/>
</dbReference>
<dbReference type="EMBL" id="CP042467">
    <property type="protein sequence ID" value="QED26139.1"/>
    <property type="molecule type" value="Genomic_DNA"/>
</dbReference>
<dbReference type="OrthoDB" id="5509305at2"/>
<dbReference type="KEGG" id="bbae:FRD01_02460"/>
<dbReference type="AlphaFoldDB" id="A0A5B8XRX7"/>